<evidence type="ECO:0000256" key="1">
    <source>
        <dbReference type="SAM" id="Coils"/>
    </source>
</evidence>
<dbReference type="SUPFAM" id="SSF57667">
    <property type="entry name" value="beta-beta-alpha zinc fingers"/>
    <property type="match status" value="1"/>
</dbReference>
<feature type="region of interest" description="Disordered" evidence="2">
    <location>
        <begin position="150"/>
        <end position="176"/>
    </location>
</feature>
<reference evidence="4" key="1">
    <citation type="journal article" date="2016" name="Sci. Rep.">
        <title>Molecular characterization of firefly nuptial gifts: a multi-omics approach sheds light on postcopulatory sexual selection.</title>
        <authorList>
            <person name="Al-Wathiqui N."/>
            <person name="Fallon T.R."/>
            <person name="South A."/>
            <person name="Weng J.K."/>
            <person name="Lewis S.M."/>
        </authorList>
    </citation>
    <scope>NUCLEOTIDE SEQUENCE</scope>
</reference>
<evidence type="ECO:0000259" key="3">
    <source>
        <dbReference type="SMART" id="SM00451"/>
    </source>
</evidence>
<feature type="coiled-coil region" evidence="1">
    <location>
        <begin position="692"/>
        <end position="759"/>
    </location>
</feature>
<feature type="domain" description="U1-type" evidence="3">
    <location>
        <begin position="945"/>
        <end position="979"/>
    </location>
</feature>
<dbReference type="EMBL" id="GEZM01096442">
    <property type="protein sequence ID" value="JAV54911.1"/>
    <property type="molecule type" value="Transcribed_RNA"/>
</dbReference>
<feature type="region of interest" description="Disordered" evidence="2">
    <location>
        <begin position="854"/>
        <end position="917"/>
    </location>
</feature>
<dbReference type="Pfam" id="PF16501">
    <property type="entry name" value="SCAPER_N"/>
    <property type="match status" value="1"/>
</dbReference>
<dbReference type="PANTHER" id="PTHR31434">
    <property type="entry name" value="S PHASE CYCLIN A-ASSOCIATED PROTEIN IN THE ENDOPLASMIC RETICULUM"/>
    <property type="match status" value="1"/>
</dbReference>
<feature type="region of interest" description="Disordered" evidence="2">
    <location>
        <begin position="314"/>
        <end position="359"/>
    </location>
</feature>
<proteinExistence type="predicted"/>
<dbReference type="SMART" id="SM00451">
    <property type="entry name" value="ZnF_U1"/>
    <property type="match status" value="1"/>
</dbReference>
<dbReference type="InterPro" id="IPR013087">
    <property type="entry name" value="Znf_C2H2_type"/>
</dbReference>
<feature type="compositionally biased region" description="Polar residues" evidence="2">
    <location>
        <begin position="506"/>
        <end position="516"/>
    </location>
</feature>
<dbReference type="Pfam" id="PF12874">
    <property type="entry name" value="zf-met"/>
    <property type="match status" value="1"/>
</dbReference>
<feature type="compositionally biased region" description="Low complexity" evidence="2">
    <location>
        <begin position="156"/>
        <end position="167"/>
    </location>
</feature>
<feature type="compositionally biased region" description="Basic and acidic residues" evidence="2">
    <location>
        <begin position="854"/>
        <end position="883"/>
    </location>
</feature>
<dbReference type="InterPro" id="IPR032446">
    <property type="entry name" value="SCAPER_N"/>
</dbReference>
<feature type="compositionally biased region" description="Basic and acidic residues" evidence="2">
    <location>
        <begin position="566"/>
        <end position="584"/>
    </location>
</feature>
<accession>A0A1Y1K336</accession>
<dbReference type="Gene3D" id="3.30.160.60">
    <property type="entry name" value="Classic Zinc Finger"/>
    <property type="match status" value="1"/>
</dbReference>
<protein>
    <recommendedName>
        <fullName evidence="3">U1-type domain-containing protein</fullName>
    </recommendedName>
</protein>
<dbReference type="PANTHER" id="PTHR31434:SF2">
    <property type="entry name" value="S PHASE CYCLIN A-ASSOCIATED PROTEIN IN THE ENDOPLASMIC RETICULUM"/>
    <property type="match status" value="1"/>
</dbReference>
<feature type="compositionally biased region" description="Low complexity" evidence="2">
    <location>
        <begin position="318"/>
        <end position="350"/>
    </location>
</feature>
<organism evidence="4">
    <name type="scientific">Photinus pyralis</name>
    <name type="common">Common eastern firefly</name>
    <name type="synonym">Lampyris pyralis</name>
    <dbReference type="NCBI Taxonomy" id="7054"/>
    <lineage>
        <taxon>Eukaryota</taxon>
        <taxon>Metazoa</taxon>
        <taxon>Ecdysozoa</taxon>
        <taxon>Arthropoda</taxon>
        <taxon>Hexapoda</taxon>
        <taxon>Insecta</taxon>
        <taxon>Pterygota</taxon>
        <taxon>Neoptera</taxon>
        <taxon>Endopterygota</taxon>
        <taxon>Coleoptera</taxon>
        <taxon>Polyphaga</taxon>
        <taxon>Elateriformia</taxon>
        <taxon>Elateroidea</taxon>
        <taxon>Lampyridae</taxon>
        <taxon>Lampyrinae</taxon>
        <taxon>Photinus</taxon>
    </lineage>
</organism>
<dbReference type="GO" id="GO:0008270">
    <property type="term" value="F:zinc ion binding"/>
    <property type="evidence" value="ECO:0007669"/>
    <property type="project" value="InterPro"/>
</dbReference>
<evidence type="ECO:0000313" key="4">
    <source>
        <dbReference type="EMBL" id="JAV54911.1"/>
    </source>
</evidence>
<name>A0A1Y1K336_PHOPY</name>
<feature type="compositionally biased region" description="Basic and acidic residues" evidence="2">
    <location>
        <begin position="896"/>
        <end position="917"/>
    </location>
</feature>
<evidence type="ECO:0000256" key="2">
    <source>
        <dbReference type="SAM" id="MobiDB-lite"/>
    </source>
</evidence>
<feature type="compositionally biased region" description="Basic and acidic residues" evidence="2">
    <location>
        <begin position="545"/>
        <end position="558"/>
    </location>
</feature>
<sequence length="1483" mass="166434">MEQVRMIVQQQGREARNLLAFNISIDDNFGKVSRKPPCPPRIIESKQANAVCNSRGARIRSASTGRDKKSDLRARYWAFLFGNLQRSVVEIYNTVESHDSITECREVILVLENYLRDFQALSEWFQLKWEYERTPIPQRPTSLAWEVSKTNLTKNPSGKSSPSVGSGRNSPNVSGKISPRCLTKCKSTCTSPLPTEEVKESAGSGDCRRQAVGVVTDLKPPCADSQPQMIDSPSEDQKTYDTFRKVGVESSEKGINTDVLPSALPRKQCCTKQEQASQTDDVEDWKKSTTAVKVSKTEPNKVAKSKPAYSTALIRSAVPKSTPTKLLPKPPTTVKIPPKVSKPPLSKGLPNSGLARSKTVGDMKISNSIYSAKLKNVASKPKANAPLKPTVGVNRPKSTLFTSVKKVGSHLNSSVETIINQGTSSENISNNNIGSSVETITENMQKNSQTDGWLTVKCRSRFKNSAGKPRQSDGDLKWSKRFHQVTSTASLPALAFLPDSIESITTPPSVSETASKPKQYLKRSHTTLSRISDAKPKSLTAKLQSTREKVEEARKSSELDSETDDEVKNKEVQDDLACEEEHRQKTQQLTEEEERLTQEIAQLQGLQIEIDTETDGTETDGELQCDNEDGENLVQLIQDEDTLSLEARYEPMLAGMSWGERVDTLATLEALVARHPGRALELHQKLSNPARSTSLQETLRKYQAKQARAEQRRQLLQQERSNKLQALLARVEDVKCAKMQLIEEKRQRMEMRMQRAAQNRKRHLKGIVRKAHDEEEKLKEIAFINELEAKNKRHDFMQLCREQRGRLQGIHEDRRKKQEEKAAKEAAVEERRRALERERLERLDRLKDERRLRDERQLQQQQQRERERQELARGKARDREERLQALQAQQLASTKELQKRIEQKQEESARRHEENMEQIRQRALELSIHRCHTDDNQAPNNALYPTQKLCTVCNVLIKSEVYLMSHLRGRKHQEVVKQANSGAIIQSTKELEQFNLQQIVDAPLDKEDPKEIAAKERGKTYKKRCKKLRQRMLAKGAEYESQYKPLIIESANKHSLNRNVHTISSITSQAVQGWSPNTTSLLNRILNELNRLLVKGPKEDFIAFQNVGGFSGLAKLFSLSQDAHSPIPTKSLIIAANLWQTSCKGVNGVKNCEHVILSNRISAVIDLLNVSLQKLGDCEDALPTDPLAASLMQLVTTVLGNTSKEVQQARVQDVVSFIVCVGVVDQLAKCCVSVRGPVHDNPLACAFLLSALEFLAALADHCSEEGDSTHLITTLYGTELMGAVSMLYGTLLPPESAPRTEGQPPPIIPALCLNLATATFKLLRRVAELDFKKFQGVLGAEGISLQFRHIASHLIWSCTSPTLPKPSNGSKDNTKLLLEAHQQLLHEVIYVTGYFAVGDQDNQMLLVSGQPPSVLQQLCSLPFAYFSVEALSRILYPTLLACCVGNEHTTSILKQELSYELLEEFRKSDFGRNQRLVKLLANK</sequence>
<dbReference type="InterPro" id="IPR003604">
    <property type="entry name" value="Matrin/U1-like-C_Znf_C2H2"/>
</dbReference>
<dbReference type="InterPro" id="IPR036236">
    <property type="entry name" value="Znf_C2H2_sf"/>
</dbReference>
<keyword evidence="1" id="KW-0175">Coiled coil</keyword>
<feature type="region of interest" description="Disordered" evidence="2">
    <location>
        <begin position="506"/>
        <end position="586"/>
    </location>
</feature>
<dbReference type="GO" id="GO:0003676">
    <property type="term" value="F:nucleic acid binding"/>
    <property type="evidence" value="ECO:0007669"/>
    <property type="project" value="InterPro"/>
</dbReference>